<evidence type="ECO:0000313" key="3">
    <source>
        <dbReference type="EMBL" id="AIQ13766.1"/>
    </source>
</evidence>
<gene>
    <name evidence="3" type="ORF">PDUR_18970</name>
</gene>
<dbReference type="KEGG" id="pdu:PDUR_18970"/>
<dbReference type="AlphaFoldDB" id="A0A089HP30"/>
<dbReference type="Proteomes" id="UP000029409">
    <property type="component" value="Chromosome"/>
</dbReference>
<keyword evidence="1" id="KW-0812">Transmembrane</keyword>
<reference evidence="3 4" key="1">
    <citation type="submission" date="2014-08" db="EMBL/GenBank/DDBJ databases">
        <title>Comparative genomics of the Paenibacillus odorifer group.</title>
        <authorList>
            <person name="den Bakker H.C."/>
            <person name="Tsai Y.-C."/>
            <person name="Martin N."/>
            <person name="Korlach J."/>
            <person name="Wiedmann M."/>
        </authorList>
    </citation>
    <scope>NUCLEOTIDE SEQUENCE [LARGE SCALE GENOMIC DNA]</scope>
    <source>
        <strain evidence="3 4">DSM 1735</strain>
    </source>
</reference>
<dbReference type="Pfam" id="PF09851">
    <property type="entry name" value="SHOCT"/>
    <property type="match status" value="1"/>
</dbReference>
<feature type="transmembrane region" description="Helical" evidence="1">
    <location>
        <begin position="6"/>
        <end position="24"/>
    </location>
</feature>
<dbReference type="InterPro" id="IPR018649">
    <property type="entry name" value="SHOCT"/>
</dbReference>
<feature type="domain" description="SHOCT" evidence="2">
    <location>
        <begin position="32"/>
        <end position="54"/>
    </location>
</feature>
<organism evidence="3 4">
    <name type="scientific">Paenibacillus durus</name>
    <name type="common">Paenibacillus azotofixans</name>
    <dbReference type="NCBI Taxonomy" id="44251"/>
    <lineage>
        <taxon>Bacteria</taxon>
        <taxon>Bacillati</taxon>
        <taxon>Bacillota</taxon>
        <taxon>Bacilli</taxon>
        <taxon>Bacillales</taxon>
        <taxon>Paenibacillaceae</taxon>
        <taxon>Paenibacillus</taxon>
    </lineage>
</organism>
<evidence type="ECO:0000259" key="2">
    <source>
        <dbReference type="Pfam" id="PF09851"/>
    </source>
</evidence>
<dbReference type="EMBL" id="CP009288">
    <property type="protein sequence ID" value="AIQ13766.1"/>
    <property type="molecule type" value="Genomic_DNA"/>
</dbReference>
<name>A0A089HP30_PAEDU</name>
<dbReference type="STRING" id="44251.PDUR_18970"/>
<proteinExistence type="predicted"/>
<evidence type="ECO:0000313" key="4">
    <source>
        <dbReference type="Proteomes" id="UP000029409"/>
    </source>
</evidence>
<sequence length="64" mass="7523">MLIGIIVIIAVTGYTVYIVVRQLIKKCKVEDTPLRLLNERYVQGEINEEEYNQKYSFLTNRSRS</sequence>
<protein>
    <recommendedName>
        <fullName evidence="2">SHOCT domain-containing protein</fullName>
    </recommendedName>
</protein>
<keyword evidence="4" id="KW-1185">Reference proteome</keyword>
<keyword evidence="1" id="KW-1133">Transmembrane helix</keyword>
<dbReference type="eggNOG" id="ENOG502ZKUR">
    <property type="taxonomic scope" value="Bacteria"/>
</dbReference>
<evidence type="ECO:0000256" key="1">
    <source>
        <dbReference type="SAM" id="Phobius"/>
    </source>
</evidence>
<accession>A0A089HP30</accession>
<keyword evidence="1" id="KW-0472">Membrane</keyword>
<dbReference type="OrthoDB" id="5461404at2"/>